<comment type="caution">
    <text evidence="3">The sequence shown here is derived from an EMBL/GenBank/DDBJ whole genome shotgun (WGS) entry which is preliminary data.</text>
</comment>
<keyword evidence="4" id="KW-1185">Reference proteome</keyword>
<evidence type="ECO:0000313" key="3">
    <source>
        <dbReference type="EMBL" id="GAA2254205.1"/>
    </source>
</evidence>
<sequence length="276" mass="30708">MSGVEEDALLSIGVFARRARLSQKALRLYDRQGVLPPDRVDPVTGYRYYRESRLADARLIVLLRGLDMPLAQVAELLAVPGRERAALVARYWDGIERRLAAQRELAVHLRIQLSGREGILDMYEIQHREVPEQLVLTERRNAAPQDLPEWIPAATDRLTEAAEAYGGVVAAPFVVYHGEVNEDNDGPVEVCVPIDPSHTGALTVPGRIEPAHREVYTRITKAQVEYPQILSAYDAICAWAEREQVSLTGPGREVYFADWGSAKEADPVCDIAFPTG</sequence>
<dbReference type="InterPro" id="IPR009061">
    <property type="entry name" value="DNA-bd_dom_put_sf"/>
</dbReference>
<dbReference type="InterPro" id="IPR011256">
    <property type="entry name" value="Reg_factor_effector_dom_sf"/>
</dbReference>
<gene>
    <name evidence="3" type="ORF">GCM10010430_42450</name>
</gene>
<proteinExistence type="predicted"/>
<dbReference type="Pfam" id="PF13411">
    <property type="entry name" value="MerR_1"/>
    <property type="match status" value="1"/>
</dbReference>
<dbReference type="InterPro" id="IPR047057">
    <property type="entry name" value="MerR_fam"/>
</dbReference>
<dbReference type="SUPFAM" id="SSF46955">
    <property type="entry name" value="Putative DNA-binding domain"/>
    <property type="match status" value="1"/>
</dbReference>
<dbReference type="InterPro" id="IPR000551">
    <property type="entry name" value="MerR-type_HTH_dom"/>
</dbReference>
<dbReference type="PROSITE" id="PS00552">
    <property type="entry name" value="HTH_MERR_1"/>
    <property type="match status" value="1"/>
</dbReference>
<dbReference type="PROSITE" id="PS50937">
    <property type="entry name" value="HTH_MERR_2"/>
    <property type="match status" value="1"/>
</dbReference>
<organism evidence="3 4">
    <name type="scientific">Kitasatospora cystarginea</name>
    <dbReference type="NCBI Taxonomy" id="58350"/>
    <lineage>
        <taxon>Bacteria</taxon>
        <taxon>Bacillati</taxon>
        <taxon>Actinomycetota</taxon>
        <taxon>Actinomycetes</taxon>
        <taxon>Kitasatosporales</taxon>
        <taxon>Streptomycetaceae</taxon>
        <taxon>Kitasatospora</taxon>
    </lineage>
</organism>
<accession>A0ABN3EC13</accession>
<name>A0ABN3EC13_9ACTN</name>
<dbReference type="Proteomes" id="UP001500305">
    <property type="component" value="Unassembled WGS sequence"/>
</dbReference>
<dbReference type="PANTHER" id="PTHR30204">
    <property type="entry name" value="REDOX-CYCLING DRUG-SENSING TRANSCRIPTIONAL ACTIVATOR SOXR"/>
    <property type="match status" value="1"/>
</dbReference>
<protein>
    <submittedName>
        <fullName evidence="3">MerR family transcriptional regulator</fullName>
    </submittedName>
</protein>
<dbReference type="SUPFAM" id="SSF55136">
    <property type="entry name" value="Probable bacterial effector-binding domain"/>
    <property type="match status" value="1"/>
</dbReference>
<reference evidence="3 4" key="1">
    <citation type="journal article" date="2019" name="Int. J. Syst. Evol. Microbiol.">
        <title>The Global Catalogue of Microorganisms (GCM) 10K type strain sequencing project: providing services to taxonomists for standard genome sequencing and annotation.</title>
        <authorList>
            <consortium name="The Broad Institute Genomics Platform"/>
            <consortium name="The Broad Institute Genome Sequencing Center for Infectious Disease"/>
            <person name="Wu L."/>
            <person name="Ma J."/>
        </authorList>
    </citation>
    <scope>NUCLEOTIDE SEQUENCE [LARGE SCALE GENOMIC DNA]</scope>
    <source>
        <strain evidence="3 4">JCM 7356</strain>
    </source>
</reference>
<dbReference type="Gene3D" id="3.20.80.10">
    <property type="entry name" value="Regulatory factor, effector binding domain"/>
    <property type="match status" value="1"/>
</dbReference>
<evidence type="ECO:0000259" key="2">
    <source>
        <dbReference type="PROSITE" id="PS50937"/>
    </source>
</evidence>
<dbReference type="EMBL" id="BAAATR010000019">
    <property type="protein sequence ID" value="GAA2254205.1"/>
    <property type="molecule type" value="Genomic_DNA"/>
</dbReference>
<feature type="domain" description="HTH merR-type" evidence="2">
    <location>
        <begin position="9"/>
        <end position="79"/>
    </location>
</feature>
<keyword evidence="1" id="KW-0238">DNA-binding</keyword>
<dbReference type="Gene3D" id="1.10.1660.10">
    <property type="match status" value="1"/>
</dbReference>
<evidence type="ECO:0000256" key="1">
    <source>
        <dbReference type="ARBA" id="ARBA00023125"/>
    </source>
</evidence>
<evidence type="ECO:0000313" key="4">
    <source>
        <dbReference type="Proteomes" id="UP001500305"/>
    </source>
</evidence>
<dbReference type="PANTHER" id="PTHR30204:SF97">
    <property type="entry name" value="MERR FAMILY REGULATORY PROTEIN"/>
    <property type="match status" value="1"/>
</dbReference>
<dbReference type="SMART" id="SM00422">
    <property type="entry name" value="HTH_MERR"/>
    <property type="match status" value="1"/>
</dbReference>